<accession>A0A7J6LQH1</accession>
<feature type="chain" id="PRO_5029609671" evidence="1">
    <location>
        <begin position="25"/>
        <end position="412"/>
    </location>
</feature>
<organism evidence="2 3">
    <name type="scientific">Perkinsus olseni</name>
    <name type="common">Perkinsus atlanticus</name>
    <dbReference type="NCBI Taxonomy" id="32597"/>
    <lineage>
        <taxon>Eukaryota</taxon>
        <taxon>Sar</taxon>
        <taxon>Alveolata</taxon>
        <taxon>Perkinsozoa</taxon>
        <taxon>Perkinsea</taxon>
        <taxon>Perkinsida</taxon>
        <taxon>Perkinsidae</taxon>
        <taxon>Perkinsus</taxon>
    </lineage>
</organism>
<dbReference type="OrthoDB" id="10285368at2759"/>
<keyword evidence="1" id="KW-0732">Signal</keyword>
<dbReference type="Proteomes" id="UP000570595">
    <property type="component" value="Unassembled WGS sequence"/>
</dbReference>
<dbReference type="EMBL" id="JABAHT010000200">
    <property type="protein sequence ID" value="KAF4661376.1"/>
    <property type="molecule type" value="Genomic_DNA"/>
</dbReference>
<dbReference type="AlphaFoldDB" id="A0A7J6LQH1"/>
<evidence type="ECO:0000256" key="1">
    <source>
        <dbReference type="SAM" id="SignalP"/>
    </source>
</evidence>
<gene>
    <name evidence="2" type="ORF">FOZ61_003324</name>
</gene>
<comment type="caution">
    <text evidence="2">The sequence shown here is derived from an EMBL/GenBank/DDBJ whole genome shotgun (WGS) entry which is preliminary data.</text>
</comment>
<feature type="signal peptide" evidence="1">
    <location>
        <begin position="1"/>
        <end position="24"/>
    </location>
</feature>
<reference evidence="2 3" key="1">
    <citation type="submission" date="2020-04" db="EMBL/GenBank/DDBJ databases">
        <title>Perkinsus olseni comparative genomics.</title>
        <authorList>
            <person name="Bogema D.R."/>
        </authorList>
    </citation>
    <scope>NUCLEOTIDE SEQUENCE [LARGE SCALE GENOMIC DNA]</scope>
    <source>
        <strain evidence="2">ATCC PRA-179</strain>
    </source>
</reference>
<evidence type="ECO:0000313" key="2">
    <source>
        <dbReference type="EMBL" id="KAF4661376.1"/>
    </source>
</evidence>
<evidence type="ECO:0000313" key="3">
    <source>
        <dbReference type="Proteomes" id="UP000570595"/>
    </source>
</evidence>
<sequence length="412" mass="48385">MAFWNPSVWFAFWCVGPGSLLVQASIHEDWVPDPSYAVREQEVLYAQVESDVERDVEYFFIPWNNVAVNSLKESKRLGLTRHNRILWGKARTRDIKSNKRSLLVYNYVPHNYWRVIYPWRRDLVNGVSTAQIIRVADGKTSEYIADVHKFGGCFKRIKEKEYSYDKDESIGDAPPHVKKELDEICKKGFAALNPSSSMPNLNGTYVGSRDERRVELRFRDGVVKDGKLVVENFTEVWPFVTHHPLSYGILSEVSPGDHRNKVMILEKYSGERELLWERGHNDATSGMRRRSHPLCDMEQHRRRTITEYTLYEWDRQIPDDFIIEPHFRSLWSKCNPLKGCIFFCTLSIRRDTKNDANVYQFPPHHLNFISLLIEYYHVLVNEDIWMQWMPVVYPRSCLFAMSSVLCDAHDIL</sequence>
<proteinExistence type="predicted"/>
<protein>
    <submittedName>
        <fullName evidence="2">Uncharacterized protein</fullName>
    </submittedName>
</protein>
<name>A0A7J6LQH1_PEROL</name>